<keyword evidence="2" id="KW-0805">Transcription regulation</keyword>
<dbReference type="SUPFAM" id="SSF46785">
    <property type="entry name" value="Winged helix' DNA-binding domain"/>
    <property type="match status" value="1"/>
</dbReference>
<name>A0A132PDW2_9MYCO</name>
<evidence type="ECO:0000256" key="2">
    <source>
        <dbReference type="ARBA" id="ARBA00023015"/>
    </source>
</evidence>
<evidence type="ECO:0000256" key="3">
    <source>
        <dbReference type="ARBA" id="ARBA00023125"/>
    </source>
</evidence>
<evidence type="ECO:0000256" key="1">
    <source>
        <dbReference type="ARBA" id="ARBA00011046"/>
    </source>
</evidence>
<dbReference type="Pfam" id="PF03965">
    <property type="entry name" value="Penicillinase_R"/>
    <property type="match status" value="1"/>
</dbReference>
<dbReference type="GO" id="GO:0045892">
    <property type="term" value="P:negative regulation of DNA-templated transcription"/>
    <property type="evidence" value="ECO:0007669"/>
    <property type="project" value="InterPro"/>
</dbReference>
<sequence>MRSFGELEAAIMGVAWAAADAVTVRDVVEALRDTRNPAYTTVQTVMDILHTKGWLDRDKRGRAYRYHPTATQQEYAARLIGDVLAETPHRAGVLAKFVTELDPDELDELRVALRKAKAKRGAS</sequence>
<dbReference type="Proteomes" id="UP000070612">
    <property type="component" value="Unassembled WGS sequence"/>
</dbReference>
<evidence type="ECO:0000313" key="5">
    <source>
        <dbReference type="EMBL" id="KWX20484.1"/>
    </source>
</evidence>
<dbReference type="InterPro" id="IPR036390">
    <property type="entry name" value="WH_DNA-bd_sf"/>
</dbReference>
<dbReference type="GO" id="GO:0003677">
    <property type="term" value="F:DNA binding"/>
    <property type="evidence" value="ECO:0007669"/>
    <property type="project" value="UniProtKB-KW"/>
</dbReference>
<dbReference type="AlphaFoldDB" id="A0A132PDW2"/>
<keyword evidence="3" id="KW-0238">DNA-binding</keyword>
<organism evidence="5 6">
    <name type="scientific">Mycolicibacterium wolinskyi</name>
    <dbReference type="NCBI Taxonomy" id="59750"/>
    <lineage>
        <taxon>Bacteria</taxon>
        <taxon>Bacillati</taxon>
        <taxon>Actinomycetota</taxon>
        <taxon>Actinomycetes</taxon>
        <taxon>Mycobacteriales</taxon>
        <taxon>Mycobacteriaceae</taxon>
        <taxon>Mycolicibacterium</taxon>
    </lineage>
</organism>
<keyword evidence="6" id="KW-1185">Reference proteome</keyword>
<dbReference type="InterPro" id="IPR005650">
    <property type="entry name" value="BlaI_family"/>
</dbReference>
<dbReference type="PATRIC" id="fig|59750.3.peg.3981"/>
<dbReference type="PIRSF" id="PIRSF019455">
    <property type="entry name" value="CopR_AtkY"/>
    <property type="match status" value="1"/>
</dbReference>
<comment type="caution">
    <text evidence="5">The sequence shown here is derived from an EMBL/GenBank/DDBJ whole genome shotgun (WGS) entry which is preliminary data.</text>
</comment>
<gene>
    <name evidence="5" type="ORF">AFM11_30405</name>
</gene>
<keyword evidence="4" id="KW-0804">Transcription</keyword>
<dbReference type="EMBL" id="LGTW01000027">
    <property type="protein sequence ID" value="KWX20484.1"/>
    <property type="molecule type" value="Genomic_DNA"/>
</dbReference>
<evidence type="ECO:0000256" key="4">
    <source>
        <dbReference type="ARBA" id="ARBA00023163"/>
    </source>
</evidence>
<comment type="similarity">
    <text evidence="1">Belongs to the BlaI transcriptional regulatory family.</text>
</comment>
<dbReference type="Gene3D" id="6.10.140.850">
    <property type="match status" value="1"/>
</dbReference>
<protein>
    <submittedName>
        <fullName evidence="5">CopY family transcriptional regulator</fullName>
    </submittedName>
</protein>
<reference evidence="5 6" key="1">
    <citation type="submission" date="2015-07" db="EMBL/GenBank/DDBJ databases">
        <title>A draft genome sequence of Mycobacterium wolinskyi.</title>
        <authorList>
            <person name="de Man T.J."/>
            <person name="Perry K.A."/>
            <person name="Coulliette A.D."/>
            <person name="Jensen B."/>
            <person name="Toney N.C."/>
            <person name="Limbago B.M."/>
            <person name="Noble-Wang J."/>
        </authorList>
    </citation>
    <scope>NUCLEOTIDE SEQUENCE [LARGE SCALE GENOMIC DNA]</scope>
    <source>
        <strain evidence="5 6">CDC_01</strain>
    </source>
</reference>
<evidence type="ECO:0000313" key="6">
    <source>
        <dbReference type="Proteomes" id="UP000070612"/>
    </source>
</evidence>
<dbReference type="InterPro" id="IPR036388">
    <property type="entry name" value="WH-like_DNA-bd_sf"/>
</dbReference>
<accession>A0A132PDW2</accession>
<dbReference type="Gene3D" id="1.10.10.10">
    <property type="entry name" value="Winged helix-like DNA-binding domain superfamily/Winged helix DNA-binding domain"/>
    <property type="match status" value="1"/>
</dbReference>
<proteinExistence type="inferred from homology"/>